<dbReference type="GO" id="GO:0030971">
    <property type="term" value="F:receptor tyrosine kinase binding"/>
    <property type="evidence" value="ECO:0007669"/>
    <property type="project" value="TreeGrafter"/>
</dbReference>
<dbReference type="SMART" id="SM00326">
    <property type="entry name" value="SH3"/>
    <property type="match status" value="2"/>
</dbReference>
<feature type="domain" description="SH3" evidence="6">
    <location>
        <begin position="81"/>
        <end position="140"/>
    </location>
</feature>
<dbReference type="InterPro" id="IPR051184">
    <property type="entry name" value="Tyrosine-phos_adapter"/>
</dbReference>
<keyword evidence="1 4" id="KW-0728">SH3 domain</keyword>
<reference evidence="8" key="1">
    <citation type="submission" date="2022-11" db="UniProtKB">
        <authorList>
            <consortium name="WormBaseParasite"/>
        </authorList>
    </citation>
    <scope>IDENTIFICATION</scope>
</reference>
<dbReference type="GO" id="GO:0016192">
    <property type="term" value="P:vesicle-mediated transport"/>
    <property type="evidence" value="ECO:0007669"/>
    <property type="project" value="UniProtKB-ARBA"/>
</dbReference>
<dbReference type="GO" id="GO:0035591">
    <property type="term" value="F:signaling adaptor activity"/>
    <property type="evidence" value="ECO:0007669"/>
    <property type="project" value="TreeGrafter"/>
</dbReference>
<dbReference type="CDD" id="cd11767">
    <property type="entry name" value="SH3_Nck_3"/>
    <property type="match status" value="1"/>
</dbReference>
<dbReference type="Pfam" id="PF00018">
    <property type="entry name" value="SH3_1"/>
    <property type="match status" value="1"/>
</dbReference>
<evidence type="ECO:0000313" key="7">
    <source>
        <dbReference type="Proteomes" id="UP000887540"/>
    </source>
</evidence>
<dbReference type="SMART" id="SM00252">
    <property type="entry name" value="SH2"/>
    <property type="match status" value="1"/>
</dbReference>
<dbReference type="InterPro" id="IPR000980">
    <property type="entry name" value="SH2"/>
</dbReference>
<dbReference type="SUPFAM" id="SSF50044">
    <property type="entry name" value="SH3-domain"/>
    <property type="match status" value="2"/>
</dbReference>
<dbReference type="PROSITE" id="PS50001">
    <property type="entry name" value="SH2"/>
    <property type="match status" value="1"/>
</dbReference>
<keyword evidence="2 3" id="KW-0727">SH2 domain</keyword>
<accession>A0A914DLF8</accession>
<keyword evidence="7" id="KW-1185">Reference proteome</keyword>
<dbReference type="InterPro" id="IPR036860">
    <property type="entry name" value="SH2_dom_sf"/>
</dbReference>
<dbReference type="CDD" id="cd11766">
    <property type="entry name" value="SH3_Nck_2"/>
    <property type="match status" value="1"/>
</dbReference>
<dbReference type="PROSITE" id="PS50002">
    <property type="entry name" value="SH3"/>
    <property type="match status" value="2"/>
</dbReference>
<dbReference type="FunFam" id="2.30.30.40:FF:000072">
    <property type="entry name" value="Unconventional Myosin IB"/>
    <property type="match status" value="1"/>
</dbReference>
<dbReference type="GO" id="GO:0016477">
    <property type="term" value="P:cell migration"/>
    <property type="evidence" value="ECO:0007669"/>
    <property type="project" value="TreeGrafter"/>
</dbReference>
<sequence>MTKEQKMLLVANEYNQIGFVPSNYVRKETFVDKAKGTFKGFGKNKKSTDFISPTTPDDESNFINGSRSSDNSFNSISAMTAGGVSAVAKFPYEPQRDDELRLNKGDIVKIVEKSPDGWWKGEIYGQTGWFPSNYVEETSNGFDNSFNARPLPGLADMGKPPSAFSNNHSALEVSTENLVVIALYSFEAQNAEELSFSKGERLEVIEHPIHDPEWWKAKNAKGQVGLIPTNYIEVVNDKPPAVIESNGLPKLKTQVSTSSTGSPYDGQPWYYGRLTREQSDHELNARGVEGDFLVRDSESNPGDYSISLKGNIRNKHFWVQVDKINGSFKIGNRTFQSMDQLIQHYTKSPIFTSDSTNERLYLVKALPR</sequence>
<dbReference type="GO" id="GO:0005737">
    <property type="term" value="C:cytoplasm"/>
    <property type="evidence" value="ECO:0007669"/>
    <property type="project" value="TreeGrafter"/>
</dbReference>
<evidence type="ECO:0000256" key="3">
    <source>
        <dbReference type="PROSITE-ProRule" id="PRU00191"/>
    </source>
</evidence>
<dbReference type="AlphaFoldDB" id="A0A914DLF8"/>
<dbReference type="GO" id="GO:0048013">
    <property type="term" value="P:ephrin receptor signaling pathway"/>
    <property type="evidence" value="ECO:0007669"/>
    <property type="project" value="TreeGrafter"/>
</dbReference>
<protein>
    <submittedName>
        <fullName evidence="8">Uncharacterized protein</fullName>
    </submittedName>
</protein>
<dbReference type="WBParaSite" id="ACRNAN_scaffold2984.g15691.t1">
    <property type="protein sequence ID" value="ACRNAN_scaffold2984.g15691.t1"/>
    <property type="gene ID" value="ACRNAN_scaffold2984.g15691"/>
</dbReference>
<feature type="domain" description="SH3" evidence="6">
    <location>
        <begin position="175"/>
        <end position="237"/>
    </location>
</feature>
<evidence type="ECO:0000256" key="4">
    <source>
        <dbReference type="PROSITE-ProRule" id="PRU00192"/>
    </source>
</evidence>
<evidence type="ECO:0000259" key="5">
    <source>
        <dbReference type="PROSITE" id="PS50001"/>
    </source>
</evidence>
<evidence type="ECO:0000256" key="2">
    <source>
        <dbReference type="ARBA" id="ARBA00022999"/>
    </source>
</evidence>
<dbReference type="SUPFAM" id="SSF55550">
    <property type="entry name" value="SH2 domain"/>
    <property type="match status" value="1"/>
</dbReference>
<dbReference type="FunFam" id="2.30.30.40:FF:000110">
    <property type="entry name" value="Cytoplasmic protein"/>
    <property type="match status" value="1"/>
</dbReference>
<dbReference type="PRINTS" id="PR00452">
    <property type="entry name" value="SH3DOMAIN"/>
</dbReference>
<dbReference type="InterPro" id="IPR001452">
    <property type="entry name" value="SH3_domain"/>
</dbReference>
<dbReference type="PRINTS" id="PR00401">
    <property type="entry name" value="SH2DOMAIN"/>
</dbReference>
<dbReference type="Gene3D" id="3.30.505.10">
    <property type="entry name" value="SH2 domain"/>
    <property type="match status" value="1"/>
</dbReference>
<evidence type="ECO:0000313" key="8">
    <source>
        <dbReference type="WBParaSite" id="ACRNAN_scaffold2984.g15691.t1"/>
    </source>
</evidence>
<name>A0A914DLF8_9BILA</name>
<dbReference type="Pfam" id="PF14604">
    <property type="entry name" value="SH3_9"/>
    <property type="match status" value="1"/>
</dbReference>
<feature type="domain" description="SH2" evidence="5">
    <location>
        <begin position="269"/>
        <end position="366"/>
    </location>
</feature>
<evidence type="ECO:0000259" key="6">
    <source>
        <dbReference type="PROSITE" id="PS50002"/>
    </source>
</evidence>
<dbReference type="PANTHER" id="PTHR19969">
    <property type="entry name" value="SH2-SH3 ADAPTOR PROTEIN-RELATED"/>
    <property type="match status" value="1"/>
</dbReference>
<dbReference type="InterPro" id="IPR036028">
    <property type="entry name" value="SH3-like_dom_sf"/>
</dbReference>
<dbReference type="Gene3D" id="2.30.30.40">
    <property type="entry name" value="SH3 Domains"/>
    <property type="match status" value="2"/>
</dbReference>
<dbReference type="Pfam" id="PF00017">
    <property type="entry name" value="SH2"/>
    <property type="match status" value="1"/>
</dbReference>
<organism evidence="7 8">
    <name type="scientific">Acrobeloides nanus</name>
    <dbReference type="NCBI Taxonomy" id="290746"/>
    <lineage>
        <taxon>Eukaryota</taxon>
        <taxon>Metazoa</taxon>
        <taxon>Ecdysozoa</taxon>
        <taxon>Nematoda</taxon>
        <taxon>Chromadorea</taxon>
        <taxon>Rhabditida</taxon>
        <taxon>Tylenchina</taxon>
        <taxon>Cephalobomorpha</taxon>
        <taxon>Cephaloboidea</taxon>
        <taxon>Cephalobidae</taxon>
        <taxon>Acrobeloides</taxon>
    </lineage>
</organism>
<dbReference type="PANTHER" id="PTHR19969:SF14">
    <property type="entry name" value="DREADLOCKS, ISOFORM B"/>
    <property type="match status" value="1"/>
</dbReference>
<dbReference type="Proteomes" id="UP000887540">
    <property type="component" value="Unplaced"/>
</dbReference>
<dbReference type="PRINTS" id="PR00499">
    <property type="entry name" value="P67PHOX"/>
</dbReference>
<proteinExistence type="predicted"/>
<evidence type="ECO:0000256" key="1">
    <source>
        <dbReference type="ARBA" id="ARBA00022443"/>
    </source>
</evidence>